<dbReference type="Proteomes" id="UP001432222">
    <property type="component" value="Chromosome"/>
</dbReference>
<keyword evidence="2" id="KW-0812">Transmembrane</keyword>
<feature type="domain" description="PPM-type phosphatase" evidence="3">
    <location>
        <begin position="6"/>
        <end position="237"/>
    </location>
</feature>
<sequence length="556" mass="57467">MTLVLRFAAGSHKGLIREGNEDSGYAGPRLLAVADGMGGAAAGEVASSEVLGSIVRLDEDVPGADLLTLLGDAVQGANDRLRQMVEEDPQLEGMGCTLTAMLWTGQRMGLVHVGDSRAYLLRDGSLVQITQDHTWVQRLVDEGRITPEEAETHPQRSLLMRALDGRGQVEPDLSIREVRAGDRYLICSDGLSGPVSHQTLQDTLGSYYSPEQTVQELIQLALRGGGPDNITCIVADVLDVGATDTLSGRFNDVPVVVGAVAETPPSSTAADQSIRDTPAGRAAGLGRGPQGAFGPAEGYGAGHPDAGFGPAGYPEGGSAEPSVHGAEDYDDDAPRRPKRKNRALAFSLVGLVTVGLLGAGGFFGYQWTQSQYYVGAEGDHVAVFQGVNQSLAGLNLSSVHTPYKDIELKYLPQDQRTHVTNTISASSLGDADDKVKKLGEQAAFCRKVSDVRATAGSLSTPGGIPATGQPTQQAAAGTVATHAGFVTATTAPSPSATGRAPAAGVPTTTPSPSTPSTTAPAPVAPSQGAAAPAAPQSDLPGLTDEERQRADSCPKP</sequence>
<dbReference type="InterPro" id="IPR036457">
    <property type="entry name" value="PPM-type-like_dom_sf"/>
</dbReference>
<evidence type="ECO:0000259" key="3">
    <source>
        <dbReference type="PROSITE" id="PS51746"/>
    </source>
</evidence>
<evidence type="ECO:0000313" key="4">
    <source>
        <dbReference type="EMBL" id="WUQ85074.1"/>
    </source>
</evidence>
<protein>
    <submittedName>
        <fullName evidence="4">Protein phosphatase 2C domain-containing protein</fullName>
    </submittedName>
</protein>
<feature type="compositionally biased region" description="Basic and acidic residues" evidence="1">
    <location>
        <begin position="544"/>
        <end position="556"/>
    </location>
</feature>
<feature type="transmembrane region" description="Helical" evidence="2">
    <location>
        <begin position="343"/>
        <end position="365"/>
    </location>
</feature>
<keyword evidence="5" id="KW-1185">Reference proteome</keyword>
<evidence type="ECO:0000256" key="2">
    <source>
        <dbReference type="SAM" id="Phobius"/>
    </source>
</evidence>
<feature type="compositionally biased region" description="Low complexity" evidence="1">
    <location>
        <begin position="466"/>
        <end position="535"/>
    </location>
</feature>
<dbReference type="CDD" id="cd00143">
    <property type="entry name" value="PP2Cc"/>
    <property type="match status" value="1"/>
</dbReference>
<accession>A0ABZ1U2N4</accession>
<gene>
    <name evidence="4" type="ORF">OHA16_20185</name>
</gene>
<dbReference type="SUPFAM" id="SSF81606">
    <property type="entry name" value="PP2C-like"/>
    <property type="match status" value="1"/>
</dbReference>
<reference evidence="4" key="1">
    <citation type="submission" date="2022-10" db="EMBL/GenBank/DDBJ databases">
        <title>The complete genomes of actinobacterial strains from the NBC collection.</title>
        <authorList>
            <person name="Joergensen T.S."/>
            <person name="Alvarez Arevalo M."/>
            <person name="Sterndorff E.B."/>
            <person name="Faurdal D."/>
            <person name="Vuksanovic O."/>
            <person name="Mourched A.-S."/>
            <person name="Charusanti P."/>
            <person name="Shaw S."/>
            <person name="Blin K."/>
            <person name="Weber T."/>
        </authorList>
    </citation>
    <scope>NUCLEOTIDE SEQUENCE</scope>
    <source>
        <strain evidence="4">NBC_00222</strain>
    </source>
</reference>
<dbReference type="EMBL" id="CP108110">
    <property type="protein sequence ID" value="WUQ85074.1"/>
    <property type="molecule type" value="Genomic_DNA"/>
</dbReference>
<dbReference type="PANTHER" id="PTHR47992">
    <property type="entry name" value="PROTEIN PHOSPHATASE"/>
    <property type="match status" value="1"/>
</dbReference>
<feature type="region of interest" description="Disordered" evidence="1">
    <location>
        <begin position="263"/>
        <end position="336"/>
    </location>
</feature>
<evidence type="ECO:0000256" key="1">
    <source>
        <dbReference type="SAM" id="MobiDB-lite"/>
    </source>
</evidence>
<dbReference type="SMART" id="SM00332">
    <property type="entry name" value="PP2Cc"/>
    <property type="match status" value="1"/>
</dbReference>
<dbReference type="RefSeq" id="WP_328955872.1">
    <property type="nucleotide sequence ID" value="NZ_CP108110.1"/>
</dbReference>
<dbReference type="SMART" id="SM00331">
    <property type="entry name" value="PP2C_SIG"/>
    <property type="match status" value="1"/>
</dbReference>
<organism evidence="4 5">
    <name type="scientific">Kitasatospora purpeofusca</name>
    <dbReference type="NCBI Taxonomy" id="67352"/>
    <lineage>
        <taxon>Bacteria</taxon>
        <taxon>Bacillati</taxon>
        <taxon>Actinomycetota</taxon>
        <taxon>Actinomycetes</taxon>
        <taxon>Kitasatosporales</taxon>
        <taxon>Streptomycetaceae</taxon>
        <taxon>Kitasatospora</taxon>
    </lineage>
</organism>
<name>A0ABZ1U2N4_9ACTN</name>
<dbReference type="Pfam" id="PF13672">
    <property type="entry name" value="PP2C_2"/>
    <property type="match status" value="1"/>
</dbReference>
<feature type="region of interest" description="Disordered" evidence="1">
    <location>
        <begin position="455"/>
        <end position="556"/>
    </location>
</feature>
<dbReference type="InterPro" id="IPR001932">
    <property type="entry name" value="PPM-type_phosphatase-like_dom"/>
</dbReference>
<evidence type="ECO:0000313" key="5">
    <source>
        <dbReference type="Proteomes" id="UP001432222"/>
    </source>
</evidence>
<keyword evidence="2" id="KW-0472">Membrane</keyword>
<dbReference type="InterPro" id="IPR015655">
    <property type="entry name" value="PP2C"/>
</dbReference>
<proteinExistence type="predicted"/>
<feature type="compositionally biased region" description="Gly residues" evidence="1">
    <location>
        <begin position="283"/>
        <end position="301"/>
    </location>
</feature>
<keyword evidence="2" id="KW-1133">Transmembrane helix</keyword>
<dbReference type="Gene3D" id="3.60.40.10">
    <property type="entry name" value="PPM-type phosphatase domain"/>
    <property type="match status" value="1"/>
</dbReference>
<dbReference type="PROSITE" id="PS51746">
    <property type="entry name" value="PPM_2"/>
    <property type="match status" value="1"/>
</dbReference>